<feature type="region of interest" description="Disordered" evidence="2">
    <location>
        <begin position="57"/>
        <end position="98"/>
    </location>
</feature>
<dbReference type="Pfam" id="PF20708">
    <property type="entry name" value="DUF6822"/>
    <property type="match status" value="1"/>
</dbReference>
<keyword evidence="5" id="KW-1185">Reference proteome</keyword>
<feature type="region of interest" description="Disordered" evidence="2">
    <location>
        <begin position="480"/>
        <end position="510"/>
    </location>
</feature>
<feature type="domain" description="RNA-editing substrate-binding complex 6 protein" evidence="3">
    <location>
        <begin position="962"/>
        <end position="1152"/>
    </location>
</feature>
<dbReference type="OrthoDB" id="414124at2759"/>
<evidence type="ECO:0000313" key="5">
    <source>
        <dbReference type="Proteomes" id="UP000186817"/>
    </source>
</evidence>
<keyword evidence="1" id="KW-0677">Repeat</keyword>
<feature type="region of interest" description="Disordered" evidence="2">
    <location>
        <begin position="349"/>
        <end position="400"/>
    </location>
</feature>
<accession>A0A1Q9F517</accession>
<dbReference type="Proteomes" id="UP000186817">
    <property type="component" value="Unassembled WGS sequence"/>
</dbReference>
<dbReference type="InterPro" id="IPR052201">
    <property type="entry name" value="LRR-containing_regulator"/>
</dbReference>
<evidence type="ECO:0000256" key="1">
    <source>
        <dbReference type="ARBA" id="ARBA00022737"/>
    </source>
</evidence>
<feature type="region of interest" description="Disordered" evidence="2">
    <location>
        <begin position="542"/>
        <end position="578"/>
    </location>
</feature>
<feature type="compositionally biased region" description="Low complexity" evidence="2">
    <location>
        <begin position="492"/>
        <end position="505"/>
    </location>
</feature>
<name>A0A1Q9F517_SYMMI</name>
<dbReference type="Pfam" id="PF13516">
    <property type="entry name" value="LRR_6"/>
    <property type="match status" value="7"/>
</dbReference>
<gene>
    <name evidence="4" type="primary">NLRC3</name>
    <name evidence="4" type="ORF">AK812_SmicGene1018</name>
</gene>
<dbReference type="InterPro" id="IPR001611">
    <property type="entry name" value="Leu-rich_rpt"/>
</dbReference>
<comment type="caution">
    <text evidence="4">The sequence shown here is derived from an EMBL/GenBank/DDBJ whole genome shotgun (WGS) entry which is preliminary data.</text>
</comment>
<dbReference type="InterPro" id="IPR032675">
    <property type="entry name" value="LRR_dom_sf"/>
</dbReference>
<evidence type="ECO:0000256" key="2">
    <source>
        <dbReference type="SAM" id="MobiDB-lite"/>
    </source>
</evidence>
<evidence type="ECO:0000259" key="3">
    <source>
        <dbReference type="Pfam" id="PF26188"/>
    </source>
</evidence>
<dbReference type="SMART" id="SM00368">
    <property type="entry name" value="LRR_RI"/>
    <property type="match status" value="9"/>
</dbReference>
<dbReference type="InterPro" id="IPR049225">
    <property type="entry name" value="DUF6822"/>
</dbReference>
<sequence length="2072" mass="226067">MDFDEYERVYQAWREGKIALDEVQKRYGKEVAELLITHDLAAEQGNDTLQAVHCAGAPAEQPGEDPVLVAPGSGAVAGDGGEARDGESGLEDTTLPMPETAKEEAMTQLEGTGADRDEVGDEPDNDAEAIGAKGSGELTDPRGWRRDERRHVKVAVPPDDSRFSWAPLGALCFGRFDVVSRRGHGVTPTNECIGLRVPDDSAEAMAGLEASFGTVAAENTTFYGGTFAEEEARTIYPSRCSSMGQPGARIPDSFPPLPSPCRGSWQYGQGNPQSFQSSFPSFSLSRPPPSPQRNSSCPCPSFGDGKGLDSFWSFNSRHTIASKPMKNLTPPGLIATGIPWLEYGPGQATLQSPFASPRSRSPSPVPQAAPALPAPLRMERGRPLNLPAGGPPSPLSPLSPLRPVRPVSPNHLAGSWPSAPIPACQVHPPSVTRTVSQATSVPAPIPIAPSSEATQTARSNISRMTTNPCVGRVVYLPPITIPSGQPGQTETPASRSRSISPLRSPTPGISQAPRIISDIVIPGMTSLKGSVEEKLYDAVEDPLPTTEVRLSSLPKPNSMPGSDTSTDAPGHTPPAPALRGITKVFRRGLHPGERAQVESLLLPAGESELRHAACQEFRWALESGGRARGETIDLPAALTVSCTGNGGLAENSPSCYGGQFLVEKFSLHVLSYDGSTGIVDMKAEGPQSAECDGAEFQSDDNMITIENDQGCGLSNYEYTVRYCPDQVIVNLVKPYNARVVLQSQTCPSAGEVRQNAHLPRNWGREDSLEENANAKASSAAIRQLAYLYGLPALDPDAAQRIFGSLDAVDRPTFEAALPSLLRAALQDQSKAITSEPVRQHFQHRARPRQQRMTRLQRGAIVGRHLCAARPPFLTSACLRASGREALGAGQARFLRRSTQGLSNAEAVEDLVTAFPGLAEGVEVALEDLELPELGGEDVSEELLGLNEGFWGPYRDIPSMATATKKEEILQIVEGFALVKRKHLRLFQRLTATVQRSLEDWSAADFALLCRSLGEVGCLHEDLCVAMAPRVTATISSCEVNDLVLLLDAYARTRCHVPSAVEAVLQQTALRLEEFSASQLCLHVSSLARLNICNERLLTSIADKLAEVEIPEDESVLQLRPPFSARDITMAAYSFARLGLREHGVWSTLSRRRLPKSILRVRFFLTALYTADYDLEDPQSLAAFLKHADIRLVRAEYLYELRSQKRLLPRRQEAERASDLFEERKRRVRSVVGPFAGLAFVGAIDAHEEWGLVSHEEVSNWAAGARDAMIVSISHAWETREHPDPCGDQLSRLVDHLSLYDLAYYSDIWLFYDYMSLFQFERQTPAEEESFRRSMSHMHVLYAHDCSWTFRLESLTPDDVWDVALENSEHLVTVYDAASKTVRGRPLKELVANNVPYRSRGWCKAEVEWSSCRSKSEQNQWIDAPESEAGGGWAQLQGKVPMTPELFEEDMRKADFTHRNDAAAVLELQKKIFHQKVSECQRALRANLPKGELSQLAKALIHYKKLKVLHLRNMDVGAAEAEEFAKVLAVNSTITTLEISVAGSARAESECGDFWKALADMLKSNATITCLKLGCNGIGDDSIKALAEALETNGTLTSVDLRGNNITGEGFQGLAKALKSNGSITTLDLRQNNILSGGFKAFAEALTTNRTITTIKLDYNGSGRERLLELQEIFKTRKESTGPIDEDAAAAQSHVWTGEVRIQTLASRLQSSGITTHLDLESNFSNQQRIGVEGIKALALALKTNRTITNISLKGNHMDDEGCKALADALVTNGTLVSIDLESNDIRDEGCKALAEALKSNTTLKVLDLQKNYIHIDGIKALALALKTNRTITNISLKGNHMDDEGCKALADALVTNGTLVSIDLESNDIRDEGCKALAEALKSNTTLKVLGRPLRASKPVMRHYTAKELQTMTVALARSQRADQGMLDDISAQAQRRIAQFSAEPLALLLRGFAFLGRANDPLFTRALTQLPRVLLAARPADLVTHLAAFVAAEVRSPFLFDLMTPTILEKAPMFTAFDWLLALRSYAAAGQADEMFLSAFELHFKASELSEVEQREAEGMIRQLKAPLCFD</sequence>
<dbReference type="EMBL" id="LSRX01000010">
    <property type="protein sequence ID" value="OLQ14795.1"/>
    <property type="molecule type" value="Genomic_DNA"/>
</dbReference>
<protein>
    <submittedName>
        <fullName evidence="4">Protein NLRC3</fullName>
    </submittedName>
</protein>
<feature type="compositionally biased region" description="Low complexity" evidence="2">
    <location>
        <begin position="351"/>
        <end position="376"/>
    </location>
</feature>
<feature type="region of interest" description="Disordered" evidence="2">
    <location>
        <begin position="276"/>
        <end position="300"/>
    </location>
</feature>
<dbReference type="PANTHER" id="PTHR24111">
    <property type="entry name" value="LEUCINE-RICH REPEAT-CONTAINING PROTEIN 34"/>
    <property type="match status" value="1"/>
</dbReference>
<dbReference type="Gene3D" id="3.80.10.10">
    <property type="entry name" value="Ribonuclease Inhibitor"/>
    <property type="match status" value="4"/>
</dbReference>
<proteinExistence type="predicted"/>
<feature type="compositionally biased region" description="Polar residues" evidence="2">
    <location>
        <begin position="482"/>
        <end position="491"/>
    </location>
</feature>
<feature type="region of interest" description="Disordered" evidence="2">
    <location>
        <begin position="111"/>
        <end position="143"/>
    </location>
</feature>
<reference evidence="4 5" key="1">
    <citation type="submission" date="2016-02" db="EMBL/GenBank/DDBJ databases">
        <title>Genome analysis of coral dinoflagellate symbionts highlights evolutionary adaptations to a symbiotic lifestyle.</title>
        <authorList>
            <person name="Aranda M."/>
            <person name="Li Y."/>
            <person name="Liew Y.J."/>
            <person name="Baumgarten S."/>
            <person name="Simakov O."/>
            <person name="Wilson M."/>
            <person name="Piel J."/>
            <person name="Ashoor H."/>
            <person name="Bougouffa S."/>
            <person name="Bajic V.B."/>
            <person name="Ryu T."/>
            <person name="Ravasi T."/>
            <person name="Bayer T."/>
            <person name="Micklem G."/>
            <person name="Kim H."/>
            <person name="Bhak J."/>
            <person name="Lajeunesse T.C."/>
            <person name="Voolstra C.R."/>
        </authorList>
    </citation>
    <scope>NUCLEOTIDE SEQUENCE [LARGE SCALE GENOMIC DNA]</scope>
    <source>
        <strain evidence="4 5">CCMP2467</strain>
    </source>
</reference>
<dbReference type="SUPFAM" id="SSF52047">
    <property type="entry name" value="RNI-like"/>
    <property type="match status" value="2"/>
</dbReference>
<dbReference type="InterPro" id="IPR058917">
    <property type="entry name" value="RESC6_dom"/>
</dbReference>
<feature type="compositionally biased region" description="Low complexity" evidence="2">
    <location>
        <begin position="276"/>
        <end position="285"/>
    </location>
</feature>
<organism evidence="4 5">
    <name type="scientific">Symbiodinium microadriaticum</name>
    <name type="common">Dinoflagellate</name>
    <name type="synonym">Zooxanthella microadriatica</name>
    <dbReference type="NCBI Taxonomy" id="2951"/>
    <lineage>
        <taxon>Eukaryota</taxon>
        <taxon>Sar</taxon>
        <taxon>Alveolata</taxon>
        <taxon>Dinophyceae</taxon>
        <taxon>Suessiales</taxon>
        <taxon>Symbiodiniaceae</taxon>
        <taxon>Symbiodinium</taxon>
    </lineage>
</organism>
<feature type="compositionally biased region" description="Acidic residues" evidence="2">
    <location>
        <begin position="118"/>
        <end position="127"/>
    </location>
</feature>
<evidence type="ECO:0000313" key="4">
    <source>
        <dbReference type="EMBL" id="OLQ14795.1"/>
    </source>
</evidence>
<dbReference type="PANTHER" id="PTHR24111:SF0">
    <property type="entry name" value="LEUCINE-RICH REPEAT-CONTAINING PROTEIN"/>
    <property type="match status" value="1"/>
</dbReference>
<dbReference type="Pfam" id="PF26188">
    <property type="entry name" value="RESC6"/>
    <property type="match status" value="1"/>
</dbReference>